<comment type="catalytic activity">
    <reaction evidence="10">
        <text>L-threonyl-[protein] + FAD = FMN-L-threonyl-[protein] + AMP + H(+)</text>
        <dbReference type="Rhea" id="RHEA:36847"/>
        <dbReference type="Rhea" id="RHEA-COMP:11060"/>
        <dbReference type="Rhea" id="RHEA-COMP:11061"/>
        <dbReference type="ChEBI" id="CHEBI:15378"/>
        <dbReference type="ChEBI" id="CHEBI:30013"/>
        <dbReference type="ChEBI" id="CHEBI:57692"/>
        <dbReference type="ChEBI" id="CHEBI:74257"/>
        <dbReference type="ChEBI" id="CHEBI:456215"/>
        <dbReference type="EC" id="2.7.1.180"/>
    </reaction>
</comment>
<comment type="cofactor">
    <cofactor evidence="1">
        <name>Mg(2+)</name>
        <dbReference type="ChEBI" id="CHEBI:18420"/>
    </cofactor>
</comment>
<feature type="signal peptide" evidence="11">
    <location>
        <begin position="1"/>
        <end position="21"/>
    </location>
</feature>
<keyword evidence="12" id="KW-0449">Lipoprotein</keyword>
<dbReference type="PANTHER" id="PTHR30040:SF2">
    <property type="entry name" value="FAD:PROTEIN FMN TRANSFERASE"/>
    <property type="match status" value="1"/>
</dbReference>
<evidence type="ECO:0000256" key="1">
    <source>
        <dbReference type="ARBA" id="ARBA00001946"/>
    </source>
</evidence>
<dbReference type="InterPro" id="IPR024932">
    <property type="entry name" value="ApbE"/>
</dbReference>
<dbReference type="PANTHER" id="PTHR30040">
    <property type="entry name" value="THIAMINE BIOSYNTHESIS LIPOPROTEIN APBE"/>
    <property type="match status" value="1"/>
</dbReference>
<dbReference type="Proteomes" id="UP000584824">
    <property type="component" value="Unassembled WGS sequence"/>
</dbReference>
<dbReference type="AlphaFoldDB" id="A0A7W6K510"/>
<dbReference type="GO" id="GO:0046872">
    <property type="term" value="F:metal ion binding"/>
    <property type="evidence" value="ECO:0007669"/>
    <property type="project" value="UniProtKB-KW"/>
</dbReference>
<proteinExistence type="predicted"/>
<evidence type="ECO:0000256" key="9">
    <source>
        <dbReference type="ARBA" id="ARBA00031306"/>
    </source>
</evidence>
<evidence type="ECO:0000256" key="8">
    <source>
        <dbReference type="ARBA" id="ARBA00022842"/>
    </source>
</evidence>
<evidence type="ECO:0000313" key="13">
    <source>
        <dbReference type="Proteomes" id="UP000584824"/>
    </source>
</evidence>
<reference evidence="12 13" key="1">
    <citation type="submission" date="2020-08" db="EMBL/GenBank/DDBJ databases">
        <title>Genomic Encyclopedia of Type Strains, Phase IV (KMG-IV): sequencing the most valuable type-strain genomes for metagenomic binning, comparative biology and taxonomic classification.</title>
        <authorList>
            <person name="Goeker M."/>
        </authorList>
    </citation>
    <scope>NUCLEOTIDE SEQUENCE [LARGE SCALE GENOMIC DNA]</scope>
    <source>
        <strain evidence="12 13">DSM 26385</strain>
    </source>
</reference>
<keyword evidence="7" id="KW-0274">FAD</keyword>
<keyword evidence="4" id="KW-0285">Flavoprotein</keyword>
<keyword evidence="6" id="KW-0479">Metal-binding</keyword>
<comment type="caution">
    <text evidence="12">The sequence shown here is derived from an EMBL/GenBank/DDBJ whole genome shotgun (WGS) entry which is preliminary data.</text>
</comment>
<keyword evidence="13" id="KW-1185">Reference proteome</keyword>
<evidence type="ECO:0000256" key="4">
    <source>
        <dbReference type="ARBA" id="ARBA00022630"/>
    </source>
</evidence>
<dbReference type="EC" id="2.7.1.180" evidence="2"/>
<dbReference type="InterPro" id="IPR003374">
    <property type="entry name" value="ApbE-like_sf"/>
</dbReference>
<dbReference type="RefSeq" id="WP_183793506.1">
    <property type="nucleotide sequence ID" value="NZ_JACIDU010000012.1"/>
</dbReference>
<dbReference type="Gene3D" id="3.10.520.10">
    <property type="entry name" value="ApbE-like domains"/>
    <property type="match status" value="1"/>
</dbReference>
<name>A0A7W6K510_9HYPH</name>
<feature type="chain" id="PRO_5039894153" description="FAD:protein FMN transferase" evidence="11">
    <location>
        <begin position="22"/>
        <end position="292"/>
    </location>
</feature>
<evidence type="ECO:0000313" key="12">
    <source>
        <dbReference type="EMBL" id="MBB4104416.1"/>
    </source>
</evidence>
<sequence length="292" mass="30944">MKRRRFLMIAASLAMAGHARAERTVWQADALGDKVSVDLRGPRSLAADAIRAIAAIIEEVEAAASLFRHDSATTRLNATGKLDAPPPALLDLVALSDRLHRETAGVFDPTVQALWKALAERRDTVAPRASIGWNRIVCRDTITLAHGQMLTFNGIAQGYAADRVRNLLREAGYRQVLVDMGEFAAIGGPFRLGVEDPTLGLVSTLPLENAAVATSSPGAMRLGNEAFHILGSHGEQPLWSTVSVVADSAAIADGLSTAFCLMPGEAIRATLARMPEVAGVTAVSTAGEVETF</sequence>
<dbReference type="GO" id="GO:0016740">
    <property type="term" value="F:transferase activity"/>
    <property type="evidence" value="ECO:0007669"/>
    <property type="project" value="UniProtKB-KW"/>
</dbReference>
<dbReference type="Pfam" id="PF02424">
    <property type="entry name" value="ApbE"/>
    <property type="match status" value="1"/>
</dbReference>
<accession>A0A7W6K510</accession>
<evidence type="ECO:0000256" key="11">
    <source>
        <dbReference type="SAM" id="SignalP"/>
    </source>
</evidence>
<keyword evidence="8" id="KW-0460">Magnesium</keyword>
<dbReference type="EMBL" id="JACIDU010000012">
    <property type="protein sequence ID" value="MBB4104416.1"/>
    <property type="molecule type" value="Genomic_DNA"/>
</dbReference>
<evidence type="ECO:0000256" key="7">
    <source>
        <dbReference type="ARBA" id="ARBA00022827"/>
    </source>
</evidence>
<keyword evidence="11" id="KW-0732">Signal</keyword>
<evidence type="ECO:0000256" key="5">
    <source>
        <dbReference type="ARBA" id="ARBA00022679"/>
    </source>
</evidence>
<evidence type="ECO:0000256" key="2">
    <source>
        <dbReference type="ARBA" id="ARBA00011955"/>
    </source>
</evidence>
<organism evidence="12 13">
    <name type="scientific">Allorhizobium borbori</name>
    <dbReference type="NCBI Taxonomy" id="485907"/>
    <lineage>
        <taxon>Bacteria</taxon>
        <taxon>Pseudomonadati</taxon>
        <taxon>Pseudomonadota</taxon>
        <taxon>Alphaproteobacteria</taxon>
        <taxon>Hyphomicrobiales</taxon>
        <taxon>Rhizobiaceae</taxon>
        <taxon>Rhizobium/Agrobacterium group</taxon>
        <taxon>Allorhizobium</taxon>
    </lineage>
</organism>
<protein>
    <recommendedName>
        <fullName evidence="3">FAD:protein FMN transferase</fullName>
        <ecNumber evidence="2">2.7.1.180</ecNumber>
    </recommendedName>
    <alternativeName>
        <fullName evidence="9">Flavin transferase</fullName>
    </alternativeName>
</protein>
<dbReference type="SUPFAM" id="SSF143631">
    <property type="entry name" value="ApbE-like"/>
    <property type="match status" value="1"/>
</dbReference>
<evidence type="ECO:0000256" key="3">
    <source>
        <dbReference type="ARBA" id="ARBA00016337"/>
    </source>
</evidence>
<evidence type="ECO:0000256" key="6">
    <source>
        <dbReference type="ARBA" id="ARBA00022723"/>
    </source>
</evidence>
<evidence type="ECO:0000256" key="10">
    <source>
        <dbReference type="ARBA" id="ARBA00048540"/>
    </source>
</evidence>
<gene>
    <name evidence="12" type="ORF">GGQ66_002993</name>
</gene>
<keyword evidence="5" id="KW-0808">Transferase</keyword>